<evidence type="ECO:0000256" key="1">
    <source>
        <dbReference type="SAM" id="MobiDB-lite"/>
    </source>
</evidence>
<feature type="region of interest" description="Disordered" evidence="1">
    <location>
        <begin position="75"/>
        <end position="103"/>
    </location>
</feature>
<evidence type="ECO:0000313" key="2">
    <source>
        <dbReference type="EMBL" id="KAJ4251902.1"/>
    </source>
</evidence>
<keyword evidence="3" id="KW-1185">Reference proteome</keyword>
<reference evidence="2" key="1">
    <citation type="submission" date="2022-09" db="EMBL/GenBank/DDBJ databases">
        <title>Fusarium specimens isolated from Avocado Roots.</title>
        <authorList>
            <person name="Stajich J."/>
            <person name="Roper C."/>
            <person name="Heimlech-Rivalta G."/>
        </authorList>
    </citation>
    <scope>NUCLEOTIDE SEQUENCE</scope>
    <source>
        <strain evidence="2">CF00136</strain>
    </source>
</reference>
<protein>
    <submittedName>
        <fullName evidence="2">Uncharacterized protein</fullName>
    </submittedName>
</protein>
<name>A0A9W8RPX5_9HYPO</name>
<dbReference type="Proteomes" id="UP001152049">
    <property type="component" value="Unassembled WGS sequence"/>
</dbReference>
<organism evidence="2 3">
    <name type="scientific">Fusarium torreyae</name>
    <dbReference type="NCBI Taxonomy" id="1237075"/>
    <lineage>
        <taxon>Eukaryota</taxon>
        <taxon>Fungi</taxon>
        <taxon>Dikarya</taxon>
        <taxon>Ascomycota</taxon>
        <taxon>Pezizomycotina</taxon>
        <taxon>Sordariomycetes</taxon>
        <taxon>Hypocreomycetidae</taxon>
        <taxon>Hypocreales</taxon>
        <taxon>Nectriaceae</taxon>
        <taxon>Fusarium</taxon>
    </lineage>
</organism>
<dbReference type="OrthoDB" id="5093989at2759"/>
<proteinExistence type="predicted"/>
<accession>A0A9W8RPX5</accession>
<evidence type="ECO:0000313" key="3">
    <source>
        <dbReference type="Proteomes" id="UP001152049"/>
    </source>
</evidence>
<dbReference type="AlphaFoldDB" id="A0A9W8RPX5"/>
<gene>
    <name evidence="2" type="ORF">NW762_011199</name>
</gene>
<dbReference type="EMBL" id="JAOQAZ010000027">
    <property type="protein sequence ID" value="KAJ4251902.1"/>
    <property type="molecule type" value="Genomic_DNA"/>
</dbReference>
<comment type="caution">
    <text evidence="2">The sequence shown here is derived from an EMBL/GenBank/DDBJ whole genome shotgun (WGS) entry which is preliminary data.</text>
</comment>
<sequence length="103" mass="12022">MIDSSVSCRSTLYEVSWTGSMNAPEVPNRRLREIVWREAYNDKPFIPPFCGPFDFAMLLGWTSTALYMDHLIRPTRPHSESDRQSDEPDEADTAPIKRRRFEE</sequence>
<feature type="compositionally biased region" description="Basic and acidic residues" evidence="1">
    <location>
        <begin position="77"/>
        <end position="86"/>
    </location>
</feature>